<reference evidence="2" key="1">
    <citation type="journal article" date="2022" name="Mol. Ecol. Resour.">
        <title>The genomes of chicory, endive, great burdock and yacon provide insights into Asteraceae palaeo-polyploidization history and plant inulin production.</title>
        <authorList>
            <person name="Fan W."/>
            <person name="Wang S."/>
            <person name="Wang H."/>
            <person name="Wang A."/>
            <person name="Jiang F."/>
            <person name="Liu H."/>
            <person name="Zhao H."/>
            <person name="Xu D."/>
            <person name="Zhang Y."/>
        </authorList>
    </citation>
    <scope>NUCLEOTIDE SEQUENCE [LARGE SCALE GENOMIC DNA]</scope>
    <source>
        <strain evidence="2">cv. Yunnan</strain>
    </source>
</reference>
<gene>
    <name evidence="1" type="ORF">L1987_03995</name>
</gene>
<organism evidence="1 2">
    <name type="scientific">Smallanthus sonchifolius</name>
    <dbReference type="NCBI Taxonomy" id="185202"/>
    <lineage>
        <taxon>Eukaryota</taxon>
        <taxon>Viridiplantae</taxon>
        <taxon>Streptophyta</taxon>
        <taxon>Embryophyta</taxon>
        <taxon>Tracheophyta</taxon>
        <taxon>Spermatophyta</taxon>
        <taxon>Magnoliopsida</taxon>
        <taxon>eudicotyledons</taxon>
        <taxon>Gunneridae</taxon>
        <taxon>Pentapetalae</taxon>
        <taxon>asterids</taxon>
        <taxon>campanulids</taxon>
        <taxon>Asterales</taxon>
        <taxon>Asteraceae</taxon>
        <taxon>Asteroideae</taxon>
        <taxon>Heliantheae alliance</taxon>
        <taxon>Millerieae</taxon>
        <taxon>Smallanthus</taxon>
    </lineage>
</organism>
<protein>
    <submittedName>
        <fullName evidence="1">Uncharacterized protein</fullName>
    </submittedName>
</protein>
<comment type="caution">
    <text evidence="1">The sequence shown here is derived from an EMBL/GenBank/DDBJ whole genome shotgun (WGS) entry which is preliminary data.</text>
</comment>
<reference evidence="1 2" key="2">
    <citation type="journal article" date="2022" name="Mol. Ecol. Resour.">
        <title>The genomes of chicory, endive, great burdock and yacon provide insights into Asteraceae paleo-polyploidization history and plant inulin production.</title>
        <authorList>
            <person name="Fan W."/>
            <person name="Wang S."/>
            <person name="Wang H."/>
            <person name="Wang A."/>
            <person name="Jiang F."/>
            <person name="Liu H."/>
            <person name="Zhao H."/>
            <person name="Xu D."/>
            <person name="Zhang Y."/>
        </authorList>
    </citation>
    <scope>NUCLEOTIDE SEQUENCE [LARGE SCALE GENOMIC DNA]</scope>
    <source>
        <strain evidence="2">cv. Yunnan</strain>
        <tissue evidence="1">Leaves</tissue>
    </source>
</reference>
<evidence type="ECO:0000313" key="1">
    <source>
        <dbReference type="EMBL" id="KAI3829865.1"/>
    </source>
</evidence>
<dbReference type="Proteomes" id="UP001056120">
    <property type="component" value="Linkage Group LG01"/>
</dbReference>
<name>A0ACB9KCG2_9ASTR</name>
<proteinExistence type="predicted"/>
<sequence length="372" mass="41911">MGTTNKSFAHRLPNQEEAGVLLNLPRRLPCIPPTKSSTPTFQSYLAREITVQNSNLILLKMPIFARMKRVTDPLDDRVKDRIVGRDRQEPAYVSSGSEHSARDDSLSSLCLSELLDCFLQHGGGEEEEGEGCNANADDDGSQMNGKEVDSDSECDSERTDAVIQILISTFRNQNVDRFRNLLLANVLKGIEIFQSVRSNRQILHRNVMLFLQNIGYNAAICKTKWESCGGLTSGNYEFIDVVRSDSGTRYYIDVNFAGEFDIARETEQFRRISQHLQTVFVGKSEDLKQIVKLLSDATRRSLKSRGLLLPPWRKNRFMQNKWFGPYRRTVNYTPTIVSSQPATPTPTAVKCRLIGFNAVSNAPLLPAATRTR</sequence>
<accession>A0ACB9KCG2</accession>
<evidence type="ECO:0000313" key="2">
    <source>
        <dbReference type="Proteomes" id="UP001056120"/>
    </source>
</evidence>
<dbReference type="EMBL" id="CM042018">
    <property type="protein sequence ID" value="KAI3829865.1"/>
    <property type="molecule type" value="Genomic_DNA"/>
</dbReference>
<keyword evidence="2" id="KW-1185">Reference proteome</keyword>